<proteinExistence type="evidence at transcript level"/>
<reference evidence="1" key="1">
    <citation type="submission" date="2009-07" db="EMBL/GenBank/DDBJ databases">
        <title>Salinity tolerance responsive genes from Jatropha curcas root cDNA.</title>
        <authorList>
            <person name="Eswaran N."/>
            <person name="Parameswaran S."/>
            <person name="Sathram B."/>
            <person name="Anantharaman B."/>
            <person name="Johnson T.S."/>
        </authorList>
    </citation>
    <scope>NUCLEOTIDE SEQUENCE</scope>
    <source>
        <tissue evidence="1">Root</tissue>
    </source>
</reference>
<dbReference type="AlphaFoldDB" id="E2CXI8"/>
<accession>E2CXI8</accession>
<dbReference type="EMBL" id="GQ386926">
    <property type="protein sequence ID" value="ADJ67205.1"/>
    <property type="molecule type" value="mRNA"/>
</dbReference>
<protein>
    <submittedName>
        <fullName evidence="1">Uncharacterized protein</fullName>
    </submittedName>
</protein>
<feature type="non-terminal residue" evidence="1">
    <location>
        <position position="1"/>
    </location>
</feature>
<sequence>KKMIDFRGLKGKRSKSGGKYKMGTIFECSF</sequence>
<evidence type="ECO:0000313" key="1">
    <source>
        <dbReference type="EMBL" id="ADJ67205.1"/>
    </source>
</evidence>
<organism evidence="1">
    <name type="scientific">Jatropha curcas</name>
    <name type="common">Barbados nut</name>
    <dbReference type="NCBI Taxonomy" id="180498"/>
    <lineage>
        <taxon>Eukaryota</taxon>
        <taxon>Viridiplantae</taxon>
        <taxon>Streptophyta</taxon>
        <taxon>Embryophyta</taxon>
        <taxon>Tracheophyta</taxon>
        <taxon>Spermatophyta</taxon>
        <taxon>Magnoliopsida</taxon>
        <taxon>eudicotyledons</taxon>
        <taxon>Gunneridae</taxon>
        <taxon>Pentapetalae</taxon>
        <taxon>rosids</taxon>
        <taxon>fabids</taxon>
        <taxon>Malpighiales</taxon>
        <taxon>Euphorbiaceae</taxon>
        <taxon>Crotonoideae</taxon>
        <taxon>Jatropheae</taxon>
        <taxon>Jatropha</taxon>
    </lineage>
</organism>
<name>E2CXI8_JATCU</name>